<dbReference type="Pfam" id="PF24718">
    <property type="entry name" value="HTH_73"/>
    <property type="match status" value="1"/>
</dbReference>
<dbReference type="Proteomes" id="UP001064087">
    <property type="component" value="Chromosome"/>
</dbReference>
<accession>A0ABY6DET6</accession>
<name>A0ABY6DET6_9RHOB</name>
<dbReference type="EMBL" id="CP106738">
    <property type="protein sequence ID" value="UXX84662.1"/>
    <property type="molecule type" value="Genomic_DNA"/>
</dbReference>
<organism evidence="2 3">
    <name type="scientific">Roseovarius pelagicus</name>
    <dbReference type="NCBI Taxonomy" id="2980108"/>
    <lineage>
        <taxon>Bacteria</taxon>
        <taxon>Pseudomonadati</taxon>
        <taxon>Pseudomonadota</taxon>
        <taxon>Alphaproteobacteria</taxon>
        <taxon>Rhodobacterales</taxon>
        <taxon>Roseobacteraceae</taxon>
        <taxon>Roseovarius</taxon>
    </lineage>
</organism>
<reference evidence="2" key="1">
    <citation type="submission" date="2022-10" db="EMBL/GenBank/DDBJ databases">
        <title>Roseovarius pelagicus sp. nov., isolated from Arctic seawater.</title>
        <authorList>
            <person name="Hong Y.W."/>
            <person name="Hwang C.Y."/>
        </authorList>
    </citation>
    <scope>NUCLEOTIDE SEQUENCE</scope>
    <source>
        <strain evidence="2">HL-MP18</strain>
    </source>
</reference>
<dbReference type="RefSeq" id="WP_263048832.1">
    <property type="nucleotide sequence ID" value="NZ_CP106738.1"/>
</dbReference>
<gene>
    <name evidence="2" type="ORF">N7U68_08515</name>
</gene>
<sequence>MKAQELSAEYGRRYHGATDGATVVTIDLVGIEYADALQGHNLKEICAGADVPTSYGTEIRKGMRLAEFVNLK</sequence>
<evidence type="ECO:0000313" key="3">
    <source>
        <dbReference type="Proteomes" id="UP001064087"/>
    </source>
</evidence>
<evidence type="ECO:0000259" key="1">
    <source>
        <dbReference type="Pfam" id="PF24718"/>
    </source>
</evidence>
<dbReference type="InterPro" id="IPR056975">
    <property type="entry name" value="HTH_73"/>
</dbReference>
<feature type="domain" description="HTH-like" evidence="1">
    <location>
        <begin position="4"/>
        <end position="72"/>
    </location>
</feature>
<evidence type="ECO:0000313" key="2">
    <source>
        <dbReference type="EMBL" id="UXX84662.1"/>
    </source>
</evidence>
<protein>
    <recommendedName>
        <fullName evidence="1">HTH-like domain-containing protein</fullName>
    </recommendedName>
</protein>
<proteinExistence type="predicted"/>
<keyword evidence="3" id="KW-1185">Reference proteome</keyword>